<evidence type="ECO:0000256" key="5">
    <source>
        <dbReference type="ARBA" id="ARBA00023136"/>
    </source>
</evidence>
<feature type="transmembrane region" description="Helical" evidence="7">
    <location>
        <begin position="281"/>
        <end position="302"/>
    </location>
</feature>
<comment type="similarity">
    <text evidence="2">Belongs to the bile acid:sodium symporter (BASS) (TC 2.A.28) family.</text>
</comment>
<keyword evidence="9" id="KW-1185">Reference proteome</keyword>
<protein>
    <submittedName>
        <fullName evidence="8">Bile acid:sodium symporter</fullName>
    </submittedName>
</protein>
<name>K8ENR8_9CHLO</name>
<sequence length="433" mass="46396">MMQSSSSLADMMQQRSSLSSSFKKQKTIQTTTIPKTRSQRRVNRRGEATNTTTKAMMMMKSRRGEDVGGEKTSSSSSLESSSKTLMLVTTNSTKTNKRGFMQKRKATMGNGGLRVSAATAMDSFSKFSALFSNLFPLWTVLSAALALTKPAFFNFMTTPMITFCLALLMFSMGITLTIDDFLRVFKKPDVIGLGFLYCYVAMPALAFVIGNAIGLSGPLLAGLILVGSINGGQASNLCAYIAKGDVALSVLMTTATTIGCIFMTPLICKLALGAIVDVNAIGMAISTIKVVLVPVVLGVTLNKVTPKTCRTVEPFCPIVGVIMTVILVGGSVAQCAEGILNAGMKLQVGAFLLHLLGGALGYWGMKIFKYSETTCRTCAIETAMKSSAFGFLLASLHFPEFLVRVPSAVSVVWMAIMGSMMAVIWRFIPVEDE</sequence>
<proteinExistence type="inferred from homology"/>
<dbReference type="GO" id="GO:0009941">
    <property type="term" value="C:chloroplast envelope"/>
    <property type="evidence" value="ECO:0007669"/>
    <property type="project" value="UniProtKB-ARBA"/>
</dbReference>
<comment type="subcellular location">
    <subcellularLocation>
        <location evidence="1">Membrane</location>
        <topology evidence="1">Multi-pass membrane protein</topology>
    </subcellularLocation>
</comment>
<evidence type="ECO:0000256" key="6">
    <source>
        <dbReference type="SAM" id="MobiDB-lite"/>
    </source>
</evidence>
<reference evidence="8 9" key="1">
    <citation type="submission" date="2011-10" db="EMBL/GenBank/DDBJ databases">
        <authorList>
            <person name="Genoscope - CEA"/>
        </authorList>
    </citation>
    <scope>NUCLEOTIDE SEQUENCE [LARGE SCALE GENOMIC DNA]</scope>
    <source>
        <strain evidence="8 9">RCC 1105</strain>
    </source>
</reference>
<evidence type="ECO:0000256" key="4">
    <source>
        <dbReference type="ARBA" id="ARBA00022989"/>
    </source>
</evidence>
<dbReference type="eggNOG" id="KOG2718">
    <property type="taxonomic scope" value="Eukaryota"/>
</dbReference>
<feature type="transmembrane region" description="Helical" evidence="7">
    <location>
        <begin position="219"/>
        <end position="242"/>
    </location>
</feature>
<dbReference type="KEGG" id="bpg:Bathy14g00180"/>
<feature type="compositionally biased region" description="Polar residues" evidence="6">
    <location>
        <begin position="1"/>
        <end position="22"/>
    </location>
</feature>
<keyword evidence="4 7" id="KW-1133">Transmembrane helix</keyword>
<feature type="compositionally biased region" description="Low complexity" evidence="6">
    <location>
        <begin position="48"/>
        <end position="59"/>
    </location>
</feature>
<feature type="transmembrane region" description="Helical" evidence="7">
    <location>
        <begin position="314"/>
        <end position="334"/>
    </location>
</feature>
<dbReference type="InterPro" id="IPR002657">
    <property type="entry name" value="BilAc:Na_symport/Acr3"/>
</dbReference>
<dbReference type="EMBL" id="FO082265">
    <property type="protein sequence ID" value="CCO19701.1"/>
    <property type="molecule type" value="Genomic_DNA"/>
</dbReference>
<dbReference type="RefSeq" id="XP_007509244.1">
    <property type="nucleotide sequence ID" value="XM_007509182.1"/>
</dbReference>
<evidence type="ECO:0000313" key="8">
    <source>
        <dbReference type="EMBL" id="CCO19701.1"/>
    </source>
</evidence>
<evidence type="ECO:0000256" key="7">
    <source>
        <dbReference type="SAM" id="Phobius"/>
    </source>
</evidence>
<feature type="compositionally biased region" description="Low complexity" evidence="6">
    <location>
        <begin position="27"/>
        <end position="36"/>
    </location>
</feature>
<feature type="compositionally biased region" description="Low complexity" evidence="6">
    <location>
        <begin position="70"/>
        <end position="81"/>
    </location>
</feature>
<dbReference type="Proteomes" id="UP000198341">
    <property type="component" value="Chromosome 14"/>
</dbReference>
<dbReference type="InterPro" id="IPR038770">
    <property type="entry name" value="Na+/solute_symporter_sf"/>
</dbReference>
<dbReference type="GeneID" id="19011773"/>
<feature type="transmembrane region" description="Helical" evidence="7">
    <location>
        <begin position="190"/>
        <end position="213"/>
    </location>
</feature>
<dbReference type="STRING" id="41875.K8ENR8"/>
<feature type="transmembrane region" description="Helical" evidence="7">
    <location>
        <begin position="130"/>
        <end position="148"/>
    </location>
</feature>
<dbReference type="Gene3D" id="1.20.1530.20">
    <property type="match status" value="1"/>
</dbReference>
<gene>
    <name evidence="8" type="ordered locus">Bathy14g00180</name>
</gene>
<evidence type="ECO:0000256" key="3">
    <source>
        <dbReference type="ARBA" id="ARBA00022692"/>
    </source>
</evidence>
<feature type="transmembrane region" description="Helical" evidence="7">
    <location>
        <begin position="410"/>
        <end position="428"/>
    </location>
</feature>
<dbReference type="AlphaFoldDB" id="K8ENR8"/>
<feature type="transmembrane region" description="Helical" evidence="7">
    <location>
        <begin position="254"/>
        <end position="275"/>
    </location>
</feature>
<organism evidence="8 9">
    <name type="scientific">Bathycoccus prasinos</name>
    <dbReference type="NCBI Taxonomy" id="41875"/>
    <lineage>
        <taxon>Eukaryota</taxon>
        <taxon>Viridiplantae</taxon>
        <taxon>Chlorophyta</taxon>
        <taxon>Mamiellophyceae</taxon>
        <taxon>Mamiellales</taxon>
        <taxon>Bathycoccaceae</taxon>
        <taxon>Bathycoccus</taxon>
    </lineage>
</organism>
<feature type="region of interest" description="Disordered" evidence="6">
    <location>
        <begin position="1"/>
        <end position="81"/>
    </location>
</feature>
<evidence type="ECO:0000313" key="9">
    <source>
        <dbReference type="Proteomes" id="UP000198341"/>
    </source>
</evidence>
<keyword evidence="3 7" id="KW-0812">Transmembrane</keyword>
<evidence type="ECO:0000256" key="2">
    <source>
        <dbReference type="ARBA" id="ARBA00006528"/>
    </source>
</evidence>
<dbReference type="Pfam" id="PF01758">
    <property type="entry name" value="SBF"/>
    <property type="match status" value="1"/>
</dbReference>
<dbReference type="InterPro" id="IPR004710">
    <property type="entry name" value="Bilac:Na_transpt"/>
</dbReference>
<keyword evidence="5 7" id="KW-0472">Membrane</keyword>
<dbReference type="GO" id="GO:0016020">
    <property type="term" value="C:membrane"/>
    <property type="evidence" value="ECO:0007669"/>
    <property type="project" value="UniProtKB-SubCell"/>
</dbReference>
<dbReference type="OrthoDB" id="203097at2759"/>
<evidence type="ECO:0000256" key="1">
    <source>
        <dbReference type="ARBA" id="ARBA00004141"/>
    </source>
</evidence>
<dbReference type="PANTHER" id="PTHR10361">
    <property type="entry name" value="SODIUM-BILE ACID COTRANSPORTER"/>
    <property type="match status" value="1"/>
</dbReference>
<dbReference type="PANTHER" id="PTHR10361:SF30">
    <property type="entry name" value="SODIUM_METABOLITE COTRANSPORTER BASS6, CHLOROPLASTIC-RELATED"/>
    <property type="match status" value="1"/>
</dbReference>
<feature type="transmembrane region" description="Helical" evidence="7">
    <location>
        <begin position="346"/>
        <end position="365"/>
    </location>
</feature>
<accession>K8ENR8</accession>
<feature type="transmembrane region" description="Helical" evidence="7">
    <location>
        <begin position="160"/>
        <end position="178"/>
    </location>
</feature>
<feature type="transmembrane region" description="Helical" evidence="7">
    <location>
        <begin position="377"/>
        <end position="398"/>
    </location>
</feature>